<sequence>MATTLNEKAKYDETVINEFVKKINLKGILPPKLPPANKLVVEKLNKEGIPKRPMNCFFCFRHILYLEVVKQNLLPIAKDGVFITNEATKVWNAMAPNDKAHFQKIANEIKKLQSDFQGKNYDKKPVATTFNNSVIIDQILPTQSLNHIESIDNHIPPTQLQHITQNYIIETPQIYHQIAPNYHSEQHIIYPYYTYPVLEYQNVSDF</sequence>
<evidence type="ECO:0000313" key="3">
    <source>
        <dbReference type="Proteomes" id="UP001153678"/>
    </source>
</evidence>
<dbReference type="Pfam" id="PF00505">
    <property type="entry name" value="HMG_box"/>
    <property type="match status" value="1"/>
</dbReference>
<name>A0A9W4SAI2_9GLOM</name>
<proteinExistence type="predicted"/>
<gene>
    <name evidence="2" type="ORF">FWILDA_LOCUS2</name>
</gene>
<keyword evidence="3" id="KW-1185">Reference proteome</keyword>
<dbReference type="AlphaFoldDB" id="A0A9W4SAI2"/>
<dbReference type="Proteomes" id="UP001153678">
    <property type="component" value="Unassembled WGS sequence"/>
</dbReference>
<dbReference type="Gene3D" id="1.10.30.10">
    <property type="entry name" value="High mobility group box domain"/>
    <property type="match status" value="1"/>
</dbReference>
<dbReference type="OrthoDB" id="2371431at2759"/>
<protein>
    <submittedName>
        <fullName evidence="2">10273_t:CDS:1</fullName>
    </submittedName>
</protein>
<dbReference type="EMBL" id="CAMKVN010000001">
    <property type="protein sequence ID" value="CAI2161342.1"/>
    <property type="molecule type" value="Genomic_DNA"/>
</dbReference>
<dbReference type="SUPFAM" id="SSF47095">
    <property type="entry name" value="HMG-box"/>
    <property type="match status" value="1"/>
</dbReference>
<feature type="domain" description="HMG box" evidence="1">
    <location>
        <begin position="50"/>
        <end position="111"/>
    </location>
</feature>
<dbReference type="InterPro" id="IPR009071">
    <property type="entry name" value="HMG_box_dom"/>
</dbReference>
<evidence type="ECO:0000313" key="2">
    <source>
        <dbReference type="EMBL" id="CAI2161342.1"/>
    </source>
</evidence>
<reference evidence="2" key="1">
    <citation type="submission" date="2022-08" db="EMBL/GenBank/DDBJ databases">
        <authorList>
            <person name="Kallberg Y."/>
            <person name="Tangrot J."/>
            <person name="Rosling A."/>
        </authorList>
    </citation>
    <scope>NUCLEOTIDE SEQUENCE</scope>
    <source>
        <strain evidence="2">Wild A</strain>
    </source>
</reference>
<dbReference type="InterPro" id="IPR036910">
    <property type="entry name" value="HMG_box_dom_sf"/>
</dbReference>
<comment type="caution">
    <text evidence="2">The sequence shown here is derived from an EMBL/GenBank/DDBJ whole genome shotgun (WGS) entry which is preliminary data.</text>
</comment>
<accession>A0A9W4SAI2</accession>
<organism evidence="2 3">
    <name type="scientific">Funneliformis geosporum</name>
    <dbReference type="NCBI Taxonomy" id="1117311"/>
    <lineage>
        <taxon>Eukaryota</taxon>
        <taxon>Fungi</taxon>
        <taxon>Fungi incertae sedis</taxon>
        <taxon>Mucoromycota</taxon>
        <taxon>Glomeromycotina</taxon>
        <taxon>Glomeromycetes</taxon>
        <taxon>Glomerales</taxon>
        <taxon>Glomeraceae</taxon>
        <taxon>Funneliformis</taxon>
    </lineage>
</organism>
<evidence type="ECO:0000259" key="1">
    <source>
        <dbReference type="Pfam" id="PF00505"/>
    </source>
</evidence>